<keyword evidence="6 7" id="KW-0472">Membrane</keyword>
<dbReference type="Gene3D" id="1.10.3720.10">
    <property type="entry name" value="MetI-like"/>
    <property type="match status" value="1"/>
</dbReference>
<feature type="transmembrane region" description="Helical" evidence="7">
    <location>
        <begin position="222"/>
        <end position="240"/>
    </location>
</feature>
<evidence type="ECO:0000256" key="1">
    <source>
        <dbReference type="ARBA" id="ARBA00004651"/>
    </source>
</evidence>
<dbReference type="PANTHER" id="PTHR30043:SF1">
    <property type="entry name" value="ABC TRANSPORT SYSTEM PERMEASE PROTEIN P69"/>
    <property type="match status" value="1"/>
</dbReference>
<dbReference type="OrthoDB" id="9808005at2"/>
<dbReference type="SUPFAM" id="SSF161098">
    <property type="entry name" value="MetI-like"/>
    <property type="match status" value="1"/>
</dbReference>
<dbReference type="NCBIfam" id="TIGR01097">
    <property type="entry name" value="PhnE"/>
    <property type="match status" value="1"/>
</dbReference>
<dbReference type="GO" id="GO:0005886">
    <property type="term" value="C:plasma membrane"/>
    <property type="evidence" value="ECO:0007669"/>
    <property type="project" value="UniProtKB-SubCell"/>
</dbReference>
<comment type="similarity">
    <text evidence="7">Belongs to the binding-protein-dependent transport system permease family.</text>
</comment>
<protein>
    <submittedName>
        <fullName evidence="9">Phosphonate transport system permease protein</fullName>
    </submittedName>
</protein>
<dbReference type="RefSeq" id="WP_066607096.1">
    <property type="nucleotide sequence ID" value="NZ_FORY01000006.1"/>
</dbReference>
<dbReference type="GeneID" id="98665228"/>
<keyword evidence="3" id="KW-1003">Cell membrane</keyword>
<dbReference type="STRING" id="576117.SAMN04488138_10691"/>
<evidence type="ECO:0000313" key="10">
    <source>
        <dbReference type="Proteomes" id="UP000183299"/>
    </source>
</evidence>
<evidence type="ECO:0000313" key="9">
    <source>
        <dbReference type="EMBL" id="SFJ54970.1"/>
    </source>
</evidence>
<accession>A0A1I3S992</accession>
<gene>
    <name evidence="9" type="ORF">SAMN04488138_10691</name>
</gene>
<feature type="transmembrane region" description="Helical" evidence="7">
    <location>
        <begin position="25"/>
        <end position="45"/>
    </location>
</feature>
<dbReference type="PROSITE" id="PS50928">
    <property type="entry name" value="ABC_TM1"/>
    <property type="match status" value="1"/>
</dbReference>
<feature type="transmembrane region" description="Helical" evidence="7">
    <location>
        <begin position="93"/>
        <end position="113"/>
    </location>
</feature>
<keyword evidence="4 7" id="KW-0812">Transmembrane</keyword>
<dbReference type="InterPro" id="IPR005769">
    <property type="entry name" value="PhnE/PtxC"/>
</dbReference>
<reference evidence="9 10" key="1">
    <citation type="submission" date="2016-10" db="EMBL/GenBank/DDBJ databases">
        <authorList>
            <person name="de Groot N.N."/>
        </authorList>
    </citation>
    <scope>NUCLEOTIDE SEQUENCE [LARGE SCALE GENOMIC DNA]</scope>
    <source>
        <strain evidence="9 10">CGMCC 1.8891</strain>
    </source>
</reference>
<evidence type="ECO:0000256" key="3">
    <source>
        <dbReference type="ARBA" id="ARBA00022475"/>
    </source>
</evidence>
<dbReference type="Pfam" id="PF00528">
    <property type="entry name" value="BPD_transp_1"/>
    <property type="match status" value="1"/>
</dbReference>
<dbReference type="CDD" id="cd06261">
    <property type="entry name" value="TM_PBP2"/>
    <property type="match status" value="1"/>
</dbReference>
<keyword evidence="10" id="KW-1185">Reference proteome</keyword>
<keyword evidence="2 7" id="KW-0813">Transport</keyword>
<dbReference type="AlphaFoldDB" id="A0A1I3S992"/>
<organism evidence="9 10">
    <name type="scientific">Celeribacter halophilus</name>
    <dbReference type="NCBI Taxonomy" id="576117"/>
    <lineage>
        <taxon>Bacteria</taxon>
        <taxon>Pseudomonadati</taxon>
        <taxon>Pseudomonadota</taxon>
        <taxon>Alphaproteobacteria</taxon>
        <taxon>Rhodobacterales</taxon>
        <taxon>Roseobacteraceae</taxon>
        <taxon>Celeribacter</taxon>
    </lineage>
</organism>
<sequence>MTDMNATSLDVTRDHYLALTRQRRLYGGLMLLVFVLLLASGFGIANERNAGGFLPGLPQIFDFPAEVVQEAWEKRANMPDHLANAFPALIETINIAAIATLTGGFGAVVLSLLSTRGLAPWPRLIPVFRRIMDLMRAIPEIVTALVLIYVLGGGPVPAAIAIALHTIGALGKLFSEVNENADLKPLEGLASVGATWFQRMVLALLPQVAPNWFSYALLRFEINIRASAILGFVGAGGIGYELKNAISWGQGKFDEAAAVFILLFLSIVFFDQLSSVVRNHLTHGSKKGVSQ</sequence>
<evidence type="ECO:0000256" key="2">
    <source>
        <dbReference type="ARBA" id="ARBA00022448"/>
    </source>
</evidence>
<dbReference type="InterPro" id="IPR035906">
    <property type="entry name" value="MetI-like_sf"/>
</dbReference>
<dbReference type="Proteomes" id="UP000183299">
    <property type="component" value="Unassembled WGS sequence"/>
</dbReference>
<evidence type="ECO:0000259" key="8">
    <source>
        <dbReference type="PROSITE" id="PS50928"/>
    </source>
</evidence>
<evidence type="ECO:0000256" key="6">
    <source>
        <dbReference type="ARBA" id="ARBA00023136"/>
    </source>
</evidence>
<proteinExistence type="inferred from homology"/>
<dbReference type="PANTHER" id="PTHR30043">
    <property type="entry name" value="PHOSPHONATES TRANSPORT SYSTEM PERMEASE PROTEIN"/>
    <property type="match status" value="1"/>
</dbReference>
<dbReference type="EMBL" id="FORY01000006">
    <property type="protein sequence ID" value="SFJ54970.1"/>
    <property type="molecule type" value="Genomic_DNA"/>
</dbReference>
<dbReference type="InterPro" id="IPR000515">
    <property type="entry name" value="MetI-like"/>
</dbReference>
<keyword evidence="5 7" id="KW-1133">Transmembrane helix</keyword>
<feature type="transmembrane region" description="Helical" evidence="7">
    <location>
        <begin position="256"/>
        <end position="277"/>
    </location>
</feature>
<evidence type="ECO:0000256" key="7">
    <source>
        <dbReference type="RuleBase" id="RU363032"/>
    </source>
</evidence>
<comment type="subcellular location">
    <subcellularLocation>
        <location evidence="1 7">Cell membrane</location>
        <topology evidence="1 7">Multi-pass membrane protein</topology>
    </subcellularLocation>
</comment>
<dbReference type="GO" id="GO:0015416">
    <property type="term" value="F:ABC-type phosphonate transporter activity"/>
    <property type="evidence" value="ECO:0007669"/>
    <property type="project" value="InterPro"/>
</dbReference>
<evidence type="ECO:0000256" key="4">
    <source>
        <dbReference type="ARBA" id="ARBA00022692"/>
    </source>
</evidence>
<evidence type="ECO:0000256" key="5">
    <source>
        <dbReference type="ARBA" id="ARBA00022989"/>
    </source>
</evidence>
<name>A0A1I3S992_9RHOB</name>
<feature type="domain" description="ABC transmembrane type-1" evidence="8">
    <location>
        <begin position="89"/>
        <end position="274"/>
    </location>
</feature>